<evidence type="ECO:0000256" key="4">
    <source>
        <dbReference type="ARBA" id="ARBA00022692"/>
    </source>
</evidence>
<sequence>MSESEIIHQAFRIIMYSTAPPLMAAALVGVFVGIIQSAIQVQDQTIGYVIKLAVVCLVLVMMSRWLTDALVGFFDALYRIVPYMGASPS</sequence>
<evidence type="ECO:0000256" key="5">
    <source>
        <dbReference type="ARBA" id="ARBA00022989"/>
    </source>
</evidence>
<dbReference type="EMBL" id="BMJA01000001">
    <property type="protein sequence ID" value="GGA23420.1"/>
    <property type="molecule type" value="Genomic_DNA"/>
</dbReference>
<organism evidence="8 9">
    <name type="scientific">Dyella nitratireducens</name>
    <dbReference type="NCBI Taxonomy" id="1849580"/>
    <lineage>
        <taxon>Bacteria</taxon>
        <taxon>Pseudomonadati</taxon>
        <taxon>Pseudomonadota</taxon>
        <taxon>Gammaproteobacteria</taxon>
        <taxon>Lysobacterales</taxon>
        <taxon>Rhodanobacteraceae</taxon>
        <taxon>Dyella</taxon>
    </lineage>
</organism>
<feature type="transmembrane region" description="Helical" evidence="7">
    <location>
        <begin position="21"/>
        <end position="39"/>
    </location>
</feature>
<dbReference type="PRINTS" id="PR00952">
    <property type="entry name" value="TYPE3IMQPROT"/>
</dbReference>
<keyword evidence="4 7" id="KW-0812">Transmembrane</keyword>
<accession>A0ABQ1FNU8</accession>
<evidence type="ECO:0000313" key="8">
    <source>
        <dbReference type="EMBL" id="GGA23420.1"/>
    </source>
</evidence>
<evidence type="ECO:0000256" key="3">
    <source>
        <dbReference type="ARBA" id="ARBA00022475"/>
    </source>
</evidence>
<keyword evidence="3" id="KW-1003">Cell membrane</keyword>
<evidence type="ECO:0000256" key="7">
    <source>
        <dbReference type="SAM" id="Phobius"/>
    </source>
</evidence>
<evidence type="ECO:0000256" key="1">
    <source>
        <dbReference type="ARBA" id="ARBA00004651"/>
    </source>
</evidence>
<dbReference type="Pfam" id="PF01313">
    <property type="entry name" value="Bac_export_3"/>
    <property type="match status" value="1"/>
</dbReference>
<comment type="similarity">
    <text evidence="2">Belongs to the FliQ/MopD/SpaQ family.</text>
</comment>
<feature type="transmembrane region" description="Helical" evidence="7">
    <location>
        <begin position="45"/>
        <end position="66"/>
    </location>
</feature>
<evidence type="ECO:0000256" key="2">
    <source>
        <dbReference type="ARBA" id="ARBA00006156"/>
    </source>
</evidence>
<comment type="subcellular location">
    <subcellularLocation>
        <location evidence="1">Cell membrane</location>
        <topology evidence="1">Multi-pass membrane protein</topology>
    </subcellularLocation>
</comment>
<keyword evidence="9" id="KW-1185">Reference proteome</keyword>
<proteinExistence type="inferred from homology"/>
<evidence type="ECO:0000256" key="6">
    <source>
        <dbReference type="ARBA" id="ARBA00023136"/>
    </source>
</evidence>
<dbReference type="RefSeq" id="WP_188793104.1">
    <property type="nucleotide sequence ID" value="NZ_BMJA01000001.1"/>
</dbReference>
<evidence type="ECO:0000313" key="9">
    <source>
        <dbReference type="Proteomes" id="UP000620046"/>
    </source>
</evidence>
<dbReference type="InterPro" id="IPR002191">
    <property type="entry name" value="Bac_export_3"/>
</dbReference>
<reference evidence="9" key="1">
    <citation type="journal article" date="2019" name="Int. J. Syst. Evol. Microbiol.">
        <title>The Global Catalogue of Microorganisms (GCM) 10K type strain sequencing project: providing services to taxonomists for standard genome sequencing and annotation.</title>
        <authorList>
            <consortium name="The Broad Institute Genomics Platform"/>
            <consortium name="The Broad Institute Genome Sequencing Center for Infectious Disease"/>
            <person name="Wu L."/>
            <person name="Ma J."/>
        </authorList>
    </citation>
    <scope>NUCLEOTIDE SEQUENCE [LARGE SCALE GENOMIC DNA]</scope>
    <source>
        <strain evidence="9">CGMCC 1.15439</strain>
    </source>
</reference>
<protein>
    <submittedName>
        <fullName evidence="8">Type III secretion protein HrcS</fullName>
    </submittedName>
</protein>
<dbReference type="Proteomes" id="UP000620046">
    <property type="component" value="Unassembled WGS sequence"/>
</dbReference>
<dbReference type="PANTHER" id="PTHR34040">
    <property type="entry name" value="FLAGELLAR BIOSYNTHETIC PROTEIN FLIQ"/>
    <property type="match status" value="1"/>
</dbReference>
<gene>
    <name evidence="8" type="primary">HrcS</name>
    <name evidence="8" type="ORF">GCM10010981_09670</name>
</gene>
<name>A0ABQ1FNU8_9GAMM</name>
<comment type="caution">
    <text evidence="8">The sequence shown here is derived from an EMBL/GenBank/DDBJ whole genome shotgun (WGS) entry which is preliminary data.</text>
</comment>
<keyword evidence="5 7" id="KW-1133">Transmembrane helix</keyword>
<keyword evidence="6 7" id="KW-0472">Membrane</keyword>
<dbReference type="PANTHER" id="PTHR34040:SF7">
    <property type="entry name" value="SURFACE PRESENTATION OF ANTIGENS PROTEIN SPAQ"/>
    <property type="match status" value="1"/>
</dbReference>